<accession>A0A0F9D3G7</accession>
<proteinExistence type="predicted"/>
<gene>
    <name evidence="1" type="ORF">LCGC14_2593740</name>
</gene>
<organism evidence="1">
    <name type="scientific">marine sediment metagenome</name>
    <dbReference type="NCBI Taxonomy" id="412755"/>
    <lineage>
        <taxon>unclassified sequences</taxon>
        <taxon>metagenomes</taxon>
        <taxon>ecological metagenomes</taxon>
    </lineage>
</organism>
<protein>
    <submittedName>
        <fullName evidence="1">Uncharacterized protein</fullName>
    </submittedName>
</protein>
<reference evidence="1" key="1">
    <citation type="journal article" date="2015" name="Nature">
        <title>Complex archaea that bridge the gap between prokaryotes and eukaryotes.</title>
        <authorList>
            <person name="Spang A."/>
            <person name="Saw J.H."/>
            <person name="Jorgensen S.L."/>
            <person name="Zaremba-Niedzwiedzka K."/>
            <person name="Martijn J."/>
            <person name="Lind A.E."/>
            <person name="van Eijk R."/>
            <person name="Schleper C."/>
            <person name="Guy L."/>
            <person name="Ettema T.J."/>
        </authorList>
    </citation>
    <scope>NUCLEOTIDE SEQUENCE</scope>
</reference>
<sequence length="40" mass="4288">MHIKPIYIPLPEGITGTANQITVKDDGDGTVTLSTPQDIH</sequence>
<comment type="caution">
    <text evidence="1">The sequence shown here is derived from an EMBL/GenBank/DDBJ whole genome shotgun (WGS) entry which is preliminary data.</text>
</comment>
<dbReference type="EMBL" id="LAZR01043611">
    <property type="protein sequence ID" value="KKL06668.1"/>
    <property type="molecule type" value="Genomic_DNA"/>
</dbReference>
<dbReference type="AlphaFoldDB" id="A0A0F9D3G7"/>
<name>A0A0F9D3G7_9ZZZZ</name>
<evidence type="ECO:0000313" key="1">
    <source>
        <dbReference type="EMBL" id="KKL06668.1"/>
    </source>
</evidence>
<feature type="non-terminal residue" evidence="1">
    <location>
        <position position="40"/>
    </location>
</feature>